<name>A0A938WX75_9BACT</name>
<organism evidence="1 2">
    <name type="scientific">Marseilla massiliensis</name>
    <dbReference type="NCBI Taxonomy" id="1841864"/>
    <lineage>
        <taxon>Bacteria</taxon>
        <taxon>Pseudomonadati</taxon>
        <taxon>Bacteroidota</taxon>
        <taxon>Bacteroidia</taxon>
        <taxon>Bacteroidales</taxon>
        <taxon>Prevotellaceae</taxon>
        <taxon>Marseilla</taxon>
    </lineage>
</organism>
<evidence type="ECO:0000313" key="1">
    <source>
        <dbReference type="EMBL" id="MBM6674749.1"/>
    </source>
</evidence>
<reference evidence="1" key="2">
    <citation type="journal article" date="2021" name="Sci. Rep.">
        <title>The distribution of antibiotic resistance genes in chicken gut microbiota commensals.</title>
        <authorList>
            <person name="Juricova H."/>
            <person name="Matiasovicova J."/>
            <person name="Kubasova T."/>
            <person name="Cejkova D."/>
            <person name="Rychlik I."/>
        </authorList>
    </citation>
    <scope>NUCLEOTIDE SEQUENCE</scope>
    <source>
        <strain evidence="1">An824</strain>
    </source>
</reference>
<evidence type="ECO:0000313" key="2">
    <source>
        <dbReference type="Proteomes" id="UP000706891"/>
    </source>
</evidence>
<dbReference type="EMBL" id="JACJJG010000122">
    <property type="protein sequence ID" value="MBM6674749.1"/>
    <property type="molecule type" value="Genomic_DNA"/>
</dbReference>
<gene>
    <name evidence="1" type="ORF">H6A34_12820</name>
</gene>
<accession>A0A938WX75</accession>
<protein>
    <submittedName>
        <fullName evidence="1">Uncharacterized protein</fullName>
    </submittedName>
</protein>
<dbReference type="AlphaFoldDB" id="A0A938WX75"/>
<dbReference type="RefSeq" id="WP_205105839.1">
    <property type="nucleotide sequence ID" value="NZ_JACJJG010000122.1"/>
</dbReference>
<proteinExistence type="predicted"/>
<dbReference type="Proteomes" id="UP000706891">
    <property type="component" value="Unassembled WGS sequence"/>
</dbReference>
<sequence length="55" mass="6417">MIRYHFNITIGGIKLNVNVNANNQQTAYGKVKRLYPMATNIHLTRTERLWNQGML</sequence>
<comment type="caution">
    <text evidence="1">The sequence shown here is derived from an EMBL/GenBank/DDBJ whole genome shotgun (WGS) entry which is preliminary data.</text>
</comment>
<reference evidence="1" key="1">
    <citation type="submission" date="2020-08" db="EMBL/GenBank/DDBJ databases">
        <authorList>
            <person name="Cejkova D."/>
            <person name="Kubasova T."/>
            <person name="Jahodarova E."/>
            <person name="Rychlik I."/>
        </authorList>
    </citation>
    <scope>NUCLEOTIDE SEQUENCE</scope>
    <source>
        <strain evidence="1">An824</strain>
    </source>
</reference>
<keyword evidence="2" id="KW-1185">Reference proteome</keyword>